<evidence type="ECO:0000256" key="1">
    <source>
        <dbReference type="SAM" id="SignalP"/>
    </source>
</evidence>
<protein>
    <submittedName>
        <fullName evidence="2">Uncharacterized protein</fullName>
    </submittedName>
</protein>
<dbReference type="EMBL" id="SNRW01000074">
    <property type="protein sequence ID" value="KAA6403664.1"/>
    <property type="molecule type" value="Genomic_DNA"/>
</dbReference>
<dbReference type="Proteomes" id="UP000324800">
    <property type="component" value="Unassembled WGS sequence"/>
</dbReference>
<organism evidence="2 3">
    <name type="scientific">Streblomastix strix</name>
    <dbReference type="NCBI Taxonomy" id="222440"/>
    <lineage>
        <taxon>Eukaryota</taxon>
        <taxon>Metamonada</taxon>
        <taxon>Preaxostyla</taxon>
        <taxon>Oxymonadida</taxon>
        <taxon>Streblomastigidae</taxon>
        <taxon>Streblomastix</taxon>
    </lineage>
</organism>
<accession>A0A5J4X969</accession>
<feature type="chain" id="PRO_5023856953" evidence="1">
    <location>
        <begin position="18"/>
        <end position="93"/>
    </location>
</feature>
<comment type="caution">
    <text evidence="2">The sequence shown here is derived from an EMBL/GenBank/DDBJ whole genome shotgun (WGS) entry which is preliminary data.</text>
</comment>
<dbReference type="AlphaFoldDB" id="A0A5J4X969"/>
<evidence type="ECO:0000313" key="3">
    <source>
        <dbReference type="Proteomes" id="UP000324800"/>
    </source>
</evidence>
<feature type="signal peptide" evidence="1">
    <location>
        <begin position="1"/>
        <end position="17"/>
    </location>
</feature>
<proteinExistence type="predicted"/>
<evidence type="ECO:0000313" key="2">
    <source>
        <dbReference type="EMBL" id="KAA6403664.1"/>
    </source>
</evidence>
<gene>
    <name evidence="2" type="ORF">EZS28_000804</name>
</gene>
<sequence>MFLLVLYLFASSAFVEAAENKPCDPLAAFNPFEDDDCLEAKGKHEPAQDNKIIKNNLHKEIIQPTIYAKFTAEINATENSTDNQKDKAPNVDL</sequence>
<reference evidence="2 3" key="1">
    <citation type="submission" date="2019-03" db="EMBL/GenBank/DDBJ databases">
        <title>Single cell metagenomics reveals metabolic interactions within the superorganism composed of flagellate Streblomastix strix and complex community of Bacteroidetes bacteria on its surface.</title>
        <authorList>
            <person name="Treitli S.C."/>
            <person name="Kolisko M."/>
            <person name="Husnik F."/>
            <person name="Keeling P."/>
            <person name="Hampl V."/>
        </authorList>
    </citation>
    <scope>NUCLEOTIDE SEQUENCE [LARGE SCALE GENOMIC DNA]</scope>
    <source>
        <strain evidence="2">ST1C</strain>
    </source>
</reference>
<name>A0A5J4X969_9EUKA</name>
<keyword evidence="1" id="KW-0732">Signal</keyword>